<dbReference type="InterPro" id="IPR006311">
    <property type="entry name" value="TAT_signal"/>
</dbReference>
<keyword evidence="3" id="KW-1185">Reference proteome</keyword>
<feature type="chain" id="PRO_5008745555" evidence="1">
    <location>
        <begin position="28"/>
        <end position="108"/>
    </location>
</feature>
<organism evidence="2 3">
    <name type="scientific">Micromonospora inyonensis</name>
    <dbReference type="NCBI Taxonomy" id="47866"/>
    <lineage>
        <taxon>Bacteria</taxon>
        <taxon>Bacillati</taxon>
        <taxon>Actinomycetota</taxon>
        <taxon>Actinomycetes</taxon>
        <taxon>Micromonosporales</taxon>
        <taxon>Micromonosporaceae</taxon>
        <taxon>Micromonospora</taxon>
    </lineage>
</organism>
<gene>
    <name evidence="2" type="ORF">GA0074694_4498</name>
</gene>
<evidence type="ECO:0000313" key="2">
    <source>
        <dbReference type="EMBL" id="SCL26364.1"/>
    </source>
</evidence>
<evidence type="ECO:0000256" key="1">
    <source>
        <dbReference type="SAM" id="SignalP"/>
    </source>
</evidence>
<dbReference type="RefSeq" id="WP_245714847.1">
    <property type="nucleotide sequence ID" value="NZ_FMHU01000002.1"/>
</dbReference>
<dbReference type="Proteomes" id="UP000198906">
    <property type="component" value="Unassembled WGS sequence"/>
</dbReference>
<proteinExistence type="predicted"/>
<dbReference type="EMBL" id="FMHU01000002">
    <property type="protein sequence ID" value="SCL26364.1"/>
    <property type="molecule type" value="Genomic_DNA"/>
</dbReference>
<dbReference type="STRING" id="47866.GA0074694_4498"/>
<evidence type="ECO:0000313" key="3">
    <source>
        <dbReference type="Proteomes" id="UP000198906"/>
    </source>
</evidence>
<dbReference type="PROSITE" id="PS51318">
    <property type="entry name" value="TAT"/>
    <property type="match status" value="1"/>
</dbReference>
<name>A0A1C6SAE7_9ACTN</name>
<keyword evidence="1" id="KW-0732">Signal</keyword>
<feature type="signal peptide" evidence="1">
    <location>
        <begin position="1"/>
        <end position="27"/>
    </location>
</feature>
<accession>A0A1C6SAE7</accession>
<protein>
    <submittedName>
        <fullName evidence="2">Uncharacterized protein</fullName>
    </submittedName>
</protein>
<sequence>MERRRPTLRLAAALTAGALTIPLGATAARADTAVPRHAIVVCQSASFYANYNSSTGPSGLKRVLYYGDKIGHTPGAHPVYNGWAASFDFGPNDWGYLRYECIGGYDSW</sequence>
<reference evidence="3" key="1">
    <citation type="submission" date="2016-06" db="EMBL/GenBank/DDBJ databases">
        <authorList>
            <person name="Varghese N."/>
        </authorList>
    </citation>
    <scope>NUCLEOTIDE SEQUENCE [LARGE SCALE GENOMIC DNA]</scope>
    <source>
        <strain evidence="3">DSM 46123</strain>
    </source>
</reference>
<dbReference type="AlphaFoldDB" id="A0A1C6SAE7"/>